<dbReference type="PROSITE" id="PS50097">
    <property type="entry name" value="BTB"/>
    <property type="match status" value="1"/>
</dbReference>
<dbReference type="Proteomes" id="UP000887574">
    <property type="component" value="Unplaced"/>
</dbReference>
<dbReference type="PANTHER" id="PTHR46071">
    <property type="entry name" value="ANKYRIN REPEAT AND BTB/POZ DOMAIN-CONTAINING"/>
    <property type="match status" value="1"/>
</dbReference>
<reference evidence="3" key="1">
    <citation type="submission" date="2022-11" db="UniProtKB">
        <authorList>
            <consortium name="WormBaseParasite"/>
        </authorList>
    </citation>
    <scope>IDENTIFICATION</scope>
</reference>
<dbReference type="InterPro" id="IPR011333">
    <property type="entry name" value="SKP1/BTB/POZ_sf"/>
</dbReference>
<proteinExistence type="predicted"/>
<dbReference type="InterPro" id="IPR000210">
    <property type="entry name" value="BTB/POZ_dom"/>
</dbReference>
<dbReference type="SUPFAM" id="SSF54695">
    <property type="entry name" value="POZ domain"/>
    <property type="match status" value="1"/>
</dbReference>
<dbReference type="Gene3D" id="3.30.710.10">
    <property type="entry name" value="Potassium Channel Kv1.1, Chain A"/>
    <property type="match status" value="1"/>
</dbReference>
<protein>
    <submittedName>
        <fullName evidence="3">BTB domain-containing protein</fullName>
    </submittedName>
</protein>
<accession>A0A915CYY4</accession>
<organism evidence="2 3">
    <name type="scientific">Ditylenchus dipsaci</name>
    <dbReference type="NCBI Taxonomy" id="166011"/>
    <lineage>
        <taxon>Eukaryota</taxon>
        <taxon>Metazoa</taxon>
        <taxon>Ecdysozoa</taxon>
        <taxon>Nematoda</taxon>
        <taxon>Chromadorea</taxon>
        <taxon>Rhabditida</taxon>
        <taxon>Tylenchina</taxon>
        <taxon>Tylenchomorpha</taxon>
        <taxon>Sphaerularioidea</taxon>
        <taxon>Anguinidae</taxon>
        <taxon>Anguininae</taxon>
        <taxon>Ditylenchus</taxon>
    </lineage>
</organism>
<dbReference type="WBParaSite" id="jg14060">
    <property type="protein sequence ID" value="jg14060"/>
    <property type="gene ID" value="jg14060"/>
</dbReference>
<keyword evidence="2" id="KW-1185">Reference proteome</keyword>
<evidence type="ECO:0000313" key="2">
    <source>
        <dbReference type="Proteomes" id="UP000887574"/>
    </source>
</evidence>
<dbReference type="SMART" id="SM00225">
    <property type="entry name" value="BTB"/>
    <property type="match status" value="1"/>
</dbReference>
<dbReference type="AlphaFoldDB" id="A0A915CYY4"/>
<evidence type="ECO:0000313" key="3">
    <source>
        <dbReference type="WBParaSite" id="jg14060"/>
    </source>
</evidence>
<evidence type="ECO:0000259" key="1">
    <source>
        <dbReference type="PROSITE" id="PS50097"/>
    </source>
</evidence>
<name>A0A915CYY4_9BILA</name>
<feature type="domain" description="BTB" evidence="1">
    <location>
        <begin position="200"/>
        <end position="255"/>
    </location>
</feature>
<sequence length="324" mass="36604">MNYESMKTNFRVFGAPSALALAAAYNHELLFEEMLTTGVINACDNGRKISLEEFFCENSKKQCNSSEAQHDLIQRNQSIFYNSLNRFQRRAMSEAELGVPWSGYCWLRSLQTSCEDITQNTATITTLLDDFNQLVPPPAIQDFQCSITSAKIISNLFKLSQAISPDLSFNSLSCDSSKCLPSQDVRPLIDPKFVDNPELSDIRFSVQGRIIHAHRIVLVNASERFRDLLKNPSGVVELKDVTYSVFKTMLEYLYSHPTNACVERICQNKDISHKLELITAAKSYGLNHLCDEYQKVVKATISTNNCFQIHAFATVNIYQIPQGN</sequence>
<dbReference type="InterPro" id="IPR052089">
    <property type="entry name" value="Ankyrin-BTB/POZ_domain"/>
</dbReference>
<dbReference type="PANTHER" id="PTHR46071:SF2">
    <property type="entry name" value="ANKYRIN REPEAT AND BTB_POZ DOMAIN-CONTAINING PROTEIN 2-LIKE PROTEIN"/>
    <property type="match status" value="1"/>
</dbReference>
<dbReference type="Pfam" id="PF00651">
    <property type="entry name" value="BTB"/>
    <property type="match status" value="1"/>
</dbReference>